<sequence>MRCSKQKSYGFLRENESSHLPAEPRDEDGNIIGSQTSQAQRKRRRPGVSKKECGYDDPEGKVQDFDYTPMFHQNSTVHYTWGKTESYGIIAPRRKRRRTVPKMKVDPKLSAGYTIFDDLKMVPEPIIPNSPERSGILRIPLEVRELIYTYLLLYSKPILLDREWTRVEKRPGVNHSIMMTCKQISEESSAFFYRNNYFIALIRHQPPRKEWDVYIDSAKYLPVLKHAVVKVDYRYGSQDWARITASCLESLVQAETRLKSLTLVLKPRRTSSFYGRWFKEEIVGNNFGTPGYLAVRGAVMKVVKHVRCQGFNVILNMSGGKKLLMSVAMTGLASMKIDATTFEHADAEQHAKMMIDGVEKQLLELKKSAEAIFEDSAKAIEEGKCRVLQEDEAVIYGLNPATERQSDEQGVLWL</sequence>
<dbReference type="AlphaFoldDB" id="A0A3D8R3F3"/>
<feature type="region of interest" description="Disordered" evidence="1">
    <location>
        <begin position="1"/>
        <end position="57"/>
    </location>
</feature>
<dbReference type="Proteomes" id="UP000256328">
    <property type="component" value="Unassembled WGS sequence"/>
</dbReference>
<organism evidence="2 3">
    <name type="scientific">Coleophoma crateriformis</name>
    <dbReference type="NCBI Taxonomy" id="565419"/>
    <lineage>
        <taxon>Eukaryota</taxon>
        <taxon>Fungi</taxon>
        <taxon>Dikarya</taxon>
        <taxon>Ascomycota</taxon>
        <taxon>Pezizomycotina</taxon>
        <taxon>Leotiomycetes</taxon>
        <taxon>Helotiales</taxon>
        <taxon>Dermateaceae</taxon>
        <taxon>Coleophoma</taxon>
    </lineage>
</organism>
<gene>
    <name evidence="2" type="ORF">BP5796_09098</name>
</gene>
<reference evidence="2 3" key="1">
    <citation type="journal article" date="2018" name="IMA Fungus">
        <title>IMA Genome-F 9: Draft genome sequence of Annulohypoxylon stygium, Aspergillus mulundensis, Berkeleyomyces basicola (syn. Thielaviopsis basicola), Ceratocystis smalleyi, two Cercospora beticola strains, Coleophoma cylindrospora, Fusarium fracticaudum, Phialophora cf. hyalina, and Morchella septimelata.</title>
        <authorList>
            <person name="Wingfield B.D."/>
            <person name="Bills G.F."/>
            <person name="Dong Y."/>
            <person name="Huang W."/>
            <person name="Nel W.J."/>
            <person name="Swalarsk-Parry B.S."/>
            <person name="Vaghefi N."/>
            <person name="Wilken P.M."/>
            <person name="An Z."/>
            <person name="de Beer Z.W."/>
            <person name="De Vos L."/>
            <person name="Chen L."/>
            <person name="Duong T.A."/>
            <person name="Gao Y."/>
            <person name="Hammerbacher A."/>
            <person name="Kikkert J.R."/>
            <person name="Li Y."/>
            <person name="Li H."/>
            <person name="Li K."/>
            <person name="Li Q."/>
            <person name="Liu X."/>
            <person name="Ma X."/>
            <person name="Naidoo K."/>
            <person name="Pethybridge S.J."/>
            <person name="Sun J."/>
            <person name="Steenkamp E.T."/>
            <person name="van der Nest M.A."/>
            <person name="van Wyk S."/>
            <person name="Wingfield M.J."/>
            <person name="Xiong C."/>
            <person name="Yue Q."/>
            <person name="Zhang X."/>
        </authorList>
    </citation>
    <scope>NUCLEOTIDE SEQUENCE [LARGE SCALE GENOMIC DNA]</scope>
    <source>
        <strain evidence="2 3">BP5796</strain>
    </source>
</reference>
<feature type="compositionally biased region" description="Basic and acidic residues" evidence="1">
    <location>
        <begin position="13"/>
        <end position="28"/>
    </location>
</feature>
<evidence type="ECO:0000313" key="3">
    <source>
        <dbReference type="Proteomes" id="UP000256328"/>
    </source>
</evidence>
<dbReference type="PANTHER" id="PTHR42085">
    <property type="entry name" value="F-BOX DOMAIN-CONTAINING PROTEIN"/>
    <property type="match status" value="1"/>
</dbReference>
<evidence type="ECO:0000313" key="2">
    <source>
        <dbReference type="EMBL" id="RDW68441.1"/>
    </source>
</evidence>
<protein>
    <submittedName>
        <fullName evidence="2">Uncharacterized protein</fullName>
    </submittedName>
</protein>
<keyword evidence="3" id="KW-1185">Reference proteome</keyword>
<dbReference type="EMBL" id="PDLN01000013">
    <property type="protein sequence ID" value="RDW68441.1"/>
    <property type="molecule type" value="Genomic_DNA"/>
</dbReference>
<proteinExistence type="predicted"/>
<dbReference type="InterPro" id="IPR038883">
    <property type="entry name" value="AN11006-like"/>
</dbReference>
<dbReference type="OrthoDB" id="5413827at2759"/>
<name>A0A3D8R3F3_9HELO</name>
<accession>A0A3D8R3F3</accession>
<comment type="caution">
    <text evidence="2">The sequence shown here is derived from an EMBL/GenBank/DDBJ whole genome shotgun (WGS) entry which is preliminary data.</text>
</comment>
<evidence type="ECO:0000256" key="1">
    <source>
        <dbReference type="SAM" id="MobiDB-lite"/>
    </source>
</evidence>
<dbReference type="PANTHER" id="PTHR42085:SF1">
    <property type="entry name" value="F-BOX DOMAIN-CONTAINING PROTEIN"/>
    <property type="match status" value="1"/>
</dbReference>